<dbReference type="EMBL" id="JAKWFO010000014">
    <property type="protein sequence ID" value="KAI9632432.1"/>
    <property type="molecule type" value="Genomic_DNA"/>
</dbReference>
<dbReference type="Proteomes" id="UP001164286">
    <property type="component" value="Unassembled WGS sequence"/>
</dbReference>
<feature type="signal peptide" evidence="1">
    <location>
        <begin position="1"/>
        <end position="20"/>
    </location>
</feature>
<evidence type="ECO:0000256" key="1">
    <source>
        <dbReference type="SAM" id="SignalP"/>
    </source>
</evidence>
<dbReference type="AlphaFoldDB" id="A0AA38H0C7"/>
<protein>
    <submittedName>
        <fullName evidence="2">Uncharacterized protein</fullName>
    </submittedName>
</protein>
<organism evidence="2 3">
    <name type="scientific">Dioszegia hungarica</name>
    <dbReference type="NCBI Taxonomy" id="4972"/>
    <lineage>
        <taxon>Eukaryota</taxon>
        <taxon>Fungi</taxon>
        <taxon>Dikarya</taxon>
        <taxon>Basidiomycota</taxon>
        <taxon>Agaricomycotina</taxon>
        <taxon>Tremellomycetes</taxon>
        <taxon>Tremellales</taxon>
        <taxon>Bulleribasidiaceae</taxon>
        <taxon>Dioszegia</taxon>
    </lineage>
</organism>
<proteinExistence type="predicted"/>
<reference evidence="2" key="1">
    <citation type="journal article" date="2022" name="G3 (Bethesda)">
        <title>High quality genome of the basidiomycete yeast Dioszegia hungarica PDD-24b-2 isolated from cloud water.</title>
        <authorList>
            <person name="Jarrige D."/>
            <person name="Haridas S."/>
            <person name="Bleykasten-Grosshans C."/>
            <person name="Joly M."/>
            <person name="Nadalig T."/>
            <person name="Sancelme M."/>
            <person name="Vuilleumier S."/>
            <person name="Grigoriev I.V."/>
            <person name="Amato P."/>
            <person name="Bringel F."/>
        </authorList>
    </citation>
    <scope>NUCLEOTIDE SEQUENCE</scope>
    <source>
        <strain evidence="2">PDD-24b-2</strain>
    </source>
</reference>
<name>A0AA38H0C7_9TREE</name>
<evidence type="ECO:0000313" key="3">
    <source>
        <dbReference type="Proteomes" id="UP001164286"/>
    </source>
</evidence>
<accession>A0AA38H0C7</accession>
<dbReference type="RefSeq" id="XP_052942209.1">
    <property type="nucleotide sequence ID" value="XM_053091241.1"/>
</dbReference>
<keyword evidence="1" id="KW-0732">Signal</keyword>
<gene>
    <name evidence="2" type="ORF">MKK02DRAFT_40735</name>
</gene>
<dbReference type="GeneID" id="77730446"/>
<feature type="chain" id="PRO_5041399032" evidence="1">
    <location>
        <begin position="21"/>
        <end position="239"/>
    </location>
</feature>
<evidence type="ECO:0000313" key="2">
    <source>
        <dbReference type="EMBL" id="KAI9632432.1"/>
    </source>
</evidence>
<keyword evidence="3" id="KW-1185">Reference proteome</keyword>
<comment type="caution">
    <text evidence="2">The sequence shown here is derived from an EMBL/GenBank/DDBJ whole genome shotgun (WGS) entry which is preliminary data.</text>
</comment>
<sequence>MMHFFKFATLVALLLRTTSAQTSSVTNRIEIVKDLQFQLIGDAAQGAKAQKVASDGRITGPATIVLDGLAGGSAYKCNFIAPFTGFQTTDWYTNIRSHRSSDAGGPLVMDCGQDQLDPESGPYLTLYPDGVKLRLDKRPGLELFDGATIGSFDKTTEHISGATFKGVAYMKWPWDNIGFTVITQRFSYSCVVGTRDGHDQTKDVVFCIREDPVPADQDKDSIGATWPIQDNVGVRCKRA</sequence>